<evidence type="ECO:0000256" key="7">
    <source>
        <dbReference type="ARBA" id="ARBA00022603"/>
    </source>
</evidence>
<evidence type="ECO:0000256" key="2">
    <source>
        <dbReference type="ARBA" id="ARBA00005528"/>
    </source>
</evidence>
<dbReference type="SUPFAM" id="SSF75217">
    <property type="entry name" value="alpha/beta knot"/>
    <property type="match status" value="1"/>
</dbReference>
<accession>A0A7W1X0N7</accession>
<dbReference type="NCBIfam" id="NF008692">
    <property type="entry name" value="PRK11713.1-5"/>
    <property type="match status" value="1"/>
</dbReference>
<dbReference type="Gene3D" id="3.40.1280.10">
    <property type="match status" value="1"/>
</dbReference>
<protein>
    <recommendedName>
        <fullName evidence="4 12">Ribosomal RNA small subunit methyltransferase E</fullName>
        <ecNumber evidence="3 12">2.1.1.193</ecNumber>
    </recommendedName>
</protein>
<evidence type="ECO:0000256" key="3">
    <source>
        <dbReference type="ARBA" id="ARBA00012328"/>
    </source>
</evidence>
<evidence type="ECO:0000256" key="6">
    <source>
        <dbReference type="ARBA" id="ARBA00022552"/>
    </source>
</evidence>
<proteinExistence type="inferred from homology"/>
<dbReference type="CDD" id="cd18084">
    <property type="entry name" value="RsmE-like"/>
    <property type="match status" value="1"/>
</dbReference>
<evidence type="ECO:0000259" key="14">
    <source>
        <dbReference type="Pfam" id="PF20260"/>
    </source>
</evidence>
<dbReference type="PANTHER" id="PTHR30027:SF3">
    <property type="entry name" value="16S RRNA (URACIL(1498)-N(3))-METHYLTRANSFERASE"/>
    <property type="match status" value="1"/>
</dbReference>
<evidence type="ECO:0000256" key="9">
    <source>
        <dbReference type="ARBA" id="ARBA00022691"/>
    </source>
</evidence>
<comment type="similarity">
    <text evidence="2 12">Belongs to the RNA methyltransferase RsmE family.</text>
</comment>
<evidence type="ECO:0000256" key="1">
    <source>
        <dbReference type="ARBA" id="ARBA00004496"/>
    </source>
</evidence>
<dbReference type="Gene3D" id="2.40.240.20">
    <property type="entry name" value="Hypothetical PUA domain-like, domain 1"/>
    <property type="match status" value="1"/>
</dbReference>
<name>A0A7W1X0N7_9GAMM</name>
<evidence type="ECO:0000313" key="16">
    <source>
        <dbReference type="Proteomes" id="UP000538931"/>
    </source>
</evidence>
<dbReference type="InterPro" id="IPR046886">
    <property type="entry name" value="RsmE_MTase_dom"/>
</dbReference>
<dbReference type="Pfam" id="PF04452">
    <property type="entry name" value="Methyltrans_RNA"/>
    <property type="match status" value="1"/>
</dbReference>
<keyword evidence="7 12" id="KW-0489">Methyltransferase</keyword>
<evidence type="ECO:0000256" key="11">
    <source>
        <dbReference type="ARBA" id="ARBA00047944"/>
    </source>
</evidence>
<comment type="catalytic activity">
    <reaction evidence="11 12">
        <text>uridine(1498) in 16S rRNA + S-adenosyl-L-methionine = N(3)-methyluridine(1498) in 16S rRNA + S-adenosyl-L-homocysteine + H(+)</text>
        <dbReference type="Rhea" id="RHEA:42920"/>
        <dbReference type="Rhea" id="RHEA-COMP:10283"/>
        <dbReference type="Rhea" id="RHEA-COMP:10284"/>
        <dbReference type="ChEBI" id="CHEBI:15378"/>
        <dbReference type="ChEBI" id="CHEBI:57856"/>
        <dbReference type="ChEBI" id="CHEBI:59789"/>
        <dbReference type="ChEBI" id="CHEBI:65315"/>
        <dbReference type="ChEBI" id="CHEBI:74502"/>
        <dbReference type="EC" id="2.1.1.193"/>
    </reaction>
</comment>
<evidence type="ECO:0000256" key="4">
    <source>
        <dbReference type="ARBA" id="ARBA00013673"/>
    </source>
</evidence>
<dbReference type="Pfam" id="PF20260">
    <property type="entry name" value="PUA_4"/>
    <property type="match status" value="1"/>
</dbReference>
<organism evidence="15 16">
    <name type="scientific">Marinobacterium marinum</name>
    <dbReference type="NCBI Taxonomy" id="2756129"/>
    <lineage>
        <taxon>Bacteria</taxon>
        <taxon>Pseudomonadati</taxon>
        <taxon>Pseudomonadota</taxon>
        <taxon>Gammaproteobacteria</taxon>
        <taxon>Oceanospirillales</taxon>
        <taxon>Oceanospirillaceae</taxon>
        <taxon>Marinobacterium</taxon>
    </lineage>
</organism>
<reference evidence="15 16" key="1">
    <citation type="submission" date="2020-07" db="EMBL/GenBank/DDBJ databases">
        <title>Bacterium isolated from marien macroalgae.</title>
        <authorList>
            <person name="Zhu K."/>
            <person name="Lu D."/>
            <person name="Du Z."/>
        </authorList>
    </citation>
    <scope>NUCLEOTIDE SEQUENCE [LARGE SCALE GENOMIC DNA]</scope>
    <source>
        <strain evidence="15 16">3-1745</strain>
    </source>
</reference>
<keyword evidence="6 12" id="KW-0698">rRNA processing</keyword>
<dbReference type="GO" id="GO:0070042">
    <property type="term" value="F:rRNA (uridine-N3-)-methyltransferase activity"/>
    <property type="evidence" value="ECO:0007669"/>
    <property type="project" value="TreeGrafter"/>
</dbReference>
<evidence type="ECO:0000313" key="15">
    <source>
        <dbReference type="EMBL" id="MBA4503671.1"/>
    </source>
</evidence>
<dbReference type="Proteomes" id="UP000538931">
    <property type="component" value="Unassembled WGS sequence"/>
</dbReference>
<evidence type="ECO:0000256" key="12">
    <source>
        <dbReference type="PIRNR" id="PIRNR015601"/>
    </source>
</evidence>
<dbReference type="RefSeq" id="WP_181741674.1">
    <property type="nucleotide sequence ID" value="NZ_JACEMT010000055.1"/>
</dbReference>
<dbReference type="InterPro" id="IPR046887">
    <property type="entry name" value="RsmE_PUA-like"/>
</dbReference>
<dbReference type="PANTHER" id="PTHR30027">
    <property type="entry name" value="RIBOSOMAL RNA SMALL SUBUNIT METHYLTRANSFERASE E"/>
    <property type="match status" value="1"/>
</dbReference>
<dbReference type="EMBL" id="JACEMT010000055">
    <property type="protein sequence ID" value="MBA4503671.1"/>
    <property type="molecule type" value="Genomic_DNA"/>
</dbReference>
<evidence type="ECO:0000259" key="13">
    <source>
        <dbReference type="Pfam" id="PF04452"/>
    </source>
</evidence>
<comment type="subcellular location">
    <subcellularLocation>
        <location evidence="1 12">Cytoplasm</location>
    </subcellularLocation>
</comment>
<dbReference type="InterPro" id="IPR029026">
    <property type="entry name" value="tRNA_m1G_MTases_N"/>
</dbReference>
<dbReference type="EC" id="2.1.1.193" evidence="3 12"/>
<keyword evidence="16" id="KW-1185">Reference proteome</keyword>
<dbReference type="InterPro" id="IPR006700">
    <property type="entry name" value="RsmE"/>
</dbReference>
<comment type="caution">
    <text evidence="15">The sequence shown here is derived from an EMBL/GenBank/DDBJ whole genome shotgun (WGS) entry which is preliminary data.</text>
</comment>
<keyword evidence="8 12" id="KW-0808">Transferase</keyword>
<evidence type="ECO:0000256" key="10">
    <source>
        <dbReference type="ARBA" id="ARBA00025699"/>
    </source>
</evidence>
<evidence type="ECO:0000256" key="5">
    <source>
        <dbReference type="ARBA" id="ARBA00022490"/>
    </source>
</evidence>
<evidence type="ECO:0000256" key="8">
    <source>
        <dbReference type="ARBA" id="ARBA00022679"/>
    </source>
</evidence>
<keyword evidence="9 12" id="KW-0949">S-adenosyl-L-methionine</keyword>
<dbReference type="GO" id="GO:0005737">
    <property type="term" value="C:cytoplasm"/>
    <property type="evidence" value="ECO:0007669"/>
    <property type="project" value="UniProtKB-SubCell"/>
</dbReference>
<feature type="domain" description="Ribosomal RNA small subunit methyltransferase E methyltransferase" evidence="13">
    <location>
        <begin position="76"/>
        <end position="235"/>
    </location>
</feature>
<comment type="function">
    <text evidence="10 12">Specifically methylates the N3 position of the uracil ring of uridine 1498 (m3U1498) in 16S rRNA. Acts on the fully assembled 30S ribosomal subunit.</text>
</comment>
<gene>
    <name evidence="15" type="ORF">H1S06_15035</name>
</gene>
<keyword evidence="5 12" id="KW-0963">Cytoplasm</keyword>
<feature type="domain" description="Ribosomal RNA small subunit methyltransferase E PUA-like" evidence="14">
    <location>
        <begin position="21"/>
        <end position="66"/>
    </location>
</feature>
<dbReference type="InterPro" id="IPR029028">
    <property type="entry name" value="Alpha/beta_knot_MTases"/>
</dbReference>
<dbReference type="SUPFAM" id="SSF88697">
    <property type="entry name" value="PUA domain-like"/>
    <property type="match status" value="1"/>
</dbReference>
<dbReference type="InterPro" id="IPR015947">
    <property type="entry name" value="PUA-like_sf"/>
</dbReference>
<dbReference type="PIRSF" id="PIRSF015601">
    <property type="entry name" value="MTase_slr0722"/>
    <property type="match status" value="1"/>
</dbReference>
<dbReference type="GO" id="GO:0070475">
    <property type="term" value="P:rRNA base methylation"/>
    <property type="evidence" value="ECO:0007669"/>
    <property type="project" value="TreeGrafter"/>
</dbReference>
<sequence>MRIPRVYEPQPLTVGTLVELSDTSVQHLVRALRLREGDLIRLFNGDGAEYTAALSAVDKRRASAQITEAAQPAVESGLQVHIGQTLSRGERMDYAVQKATEMGVAKITPLTSERCEVRLKAEREDKRLRHWQQIAISACEQSLRTRPPEIFDVSPLEQWIHNVDAELKLVLHHHTAQPLQTMDAPSSVAVLIGPEGGLTETEVEAALDAGFQPVALGPRVMRTETAPVTACAILQYLWGDLG</sequence>
<dbReference type="NCBIfam" id="TIGR00046">
    <property type="entry name" value="RsmE family RNA methyltransferase"/>
    <property type="match status" value="1"/>
</dbReference>
<dbReference type="AlphaFoldDB" id="A0A7W1X0N7"/>